<dbReference type="EMBL" id="JBEHCU010009732">
    <property type="protein sequence ID" value="KAL1379346.1"/>
    <property type="molecule type" value="Genomic_DNA"/>
</dbReference>
<keyword evidence="2" id="KW-0677">Repeat</keyword>
<dbReference type="PANTHER" id="PTHR24027">
    <property type="entry name" value="CADHERIN-23"/>
    <property type="match status" value="1"/>
</dbReference>
<dbReference type="InterPro" id="IPR015919">
    <property type="entry name" value="Cadherin-like_sf"/>
</dbReference>
<keyword evidence="3 5" id="KW-0106">Calcium</keyword>
<gene>
    <name evidence="8" type="ORF">pipiens_014963</name>
</gene>
<protein>
    <recommendedName>
        <fullName evidence="7">Cadherin domain-containing protein</fullName>
    </recommendedName>
</protein>
<dbReference type="CDD" id="cd11304">
    <property type="entry name" value="Cadherin_repeat"/>
    <property type="match status" value="2"/>
</dbReference>
<dbReference type="SUPFAM" id="SSF49313">
    <property type="entry name" value="Cadherin-like"/>
    <property type="match status" value="2"/>
</dbReference>
<feature type="region of interest" description="Disordered" evidence="6">
    <location>
        <begin position="1"/>
        <end position="69"/>
    </location>
</feature>
<accession>A0ABD1CSE8</accession>
<keyword evidence="9" id="KW-1185">Reference proteome</keyword>
<organism evidence="8 9">
    <name type="scientific">Culex pipiens pipiens</name>
    <name type="common">Northern house mosquito</name>
    <dbReference type="NCBI Taxonomy" id="38569"/>
    <lineage>
        <taxon>Eukaryota</taxon>
        <taxon>Metazoa</taxon>
        <taxon>Ecdysozoa</taxon>
        <taxon>Arthropoda</taxon>
        <taxon>Hexapoda</taxon>
        <taxon>Insecta</taxon>
        <taxon>Pterygota</taxon>
        <taxon>Neoptera</taxon>
        <taxon>Endopterygota</taxon>
        <taxon>Diptera</taxon>
        <taxon>Nematocera</taxon>
        <taxon>Culicoidea</taxon>
        <taxon>Culicidae</taxon>
        <taxon>Culicinae</taxon>
        <taxon>Culicini</taxon>
        <taxon>Culex</taxon>
        <taxon>Culex</taxon>
    </lineage>
</organism>
<name>A0ABD1CSE8_CULPP</name>
<feature type="domain" description="Cadherin" evidence="7">
    <location>
        <begin position="126"/>
        <end position="220"/>
    </location>
</feature>
<dbReference type="SMART" id="SM00112">
    <property type="entry name" value="CA"/>
    <property type="match status" value="2"/>
</dbReference>
<dbReference type="Proteomes" id="UP001562425">
    <property type="component" value="Unassembled WGS sequence"/>
</dbReference>
<dbReference type="FunFam" id="2.60.40.60:FF:000168">
    <property type="entry name" value="Cadherin-related family member 2"/>
    <property type="match status" value="1"/>
</dbReference>
<evidence type="ECO:0000259" key="7">
    <source>
        <dbReference type="PROSITE" id="PS50268"/>
    </source>
</evidence>
<evidence type="ECO:0000313" key="8">
    <source>
        <dbReference type="EMBL" id="KAL1379346.1"/>
    </source>
</evidence>
<evidence type="ECO:0000256" key="3">
    <source>
        <dbReference type="ARBA" id="ARBA00022837"/>
    </source>
</evidence>
<sequence>MQEADPNRCANCNGTHEAMDRSCPKRADFIRMRQQSSNPKSPVRKAEKAESSSSGVHAGGVPSAAVRSPGRSLDYERKSLYQLRILAKDRAIQGRVNTGTAALLVKVKDVEDQLPEFILVSSVTRIAEDAPVGTEVTAVKAIDGDRGVNNRIQYSIVENDGSPFSIDRQTGAIVTTAKLDREDTRNRMRAAYILEIVATEVCDVEPAPLVKTELTILITDMVLSGW</sequence>
<comment type="caution">
    <text evidence="8">The sequence shown here is derived from an EMBL/GenBank/DDBJ whole genome shotgun (WGS) entry which is preliminary data.</text>
</comment>
<comment type="subcellular location">
    <subcellularLocation>
        <location evidence="1">Membrane</location>
    </subcellularLocation>
</comment>
<dbReference type="InterPro" id="IPR002126">
    <property type="entry name" value="Cadherin-like_dom"/>
</dbReference>
<dbReference type="GO" id="GO:0005509">
    <property type="term" value="F:calcium ion binding"/>
    <property type="evidence" value="ECO:0007669"/>
    <property type="project" value="UniProtKB-UniRule"/>
</dbReference>
<dbReference type="GO" id="GO:0016020">
    <property type="term" value="C:membrane"/>
    <property type="evidence" value="ECO:0007669"/>
    <property type="project" value="UniProtKB-SubCell"/>
</dbReference>
<keyword evidence="4" id="KW-0472">Membrane</keyword>
<dbReference type="PANTHER" id="PTHR24027:SF438">
    <property type="entry name" value="CADHERIN 23"/>
    <property type="match status" value="1"/>
</dbReference>
<dbReference type="AlphaFoldDB" id="A0ABD1CSE8"/>
<feature type="compositionally biased region" description="Basic and acidic residues" evidence="6">
    <location>
        <begin position="17"/>
        <end position="31"/>
    </location>
</feature>
<evidence type="ECO:0000256" key="4">
    <source>
        <dbReference type="ARBA" id="ARBA00023136"/>
    </source>
</evidence>
<evidence type="ECO:0000256" key="1">
    <source>
        <dbReference type="ARBA" id="ARBA00004370"/>
    </source>
</evidence>
<evidence type="ECO:0000256" key="6">
    <source>
        <dbReference type="SAM" id="MobiDB-lite"/>
    </source>
</evidence>
<dbReference type="InterPro" id="IPR039808">
    <property type="entry name" value="Cadherin"/>
</dbReference>
<reference evidence="8 9" key="1">
    <citation type="submission" date="2024-05" db="EMBL/GenBank/DDBJ databases">
        <title>Culex pipiens pipiens assembly and annotation.</title>
        <authorList>
            <person name="Alout H."/>
            <person name="Durand T."/>
        </authorList>
    </citation>
    <scope>NUCLEOTIDE SEQUENCE [LARGE SCALE GENOMIC DNA]</scope>
    <source>
        <strain evidence="8">HA-2024</strain>
        <tissue evidence="8">Whole body</tissue>
    </source>
</reference>
<dbReference type="Gene3D" id="2.60.40.60">
    <property type="entry name" value="Cadherins"/>
    <property type="match status" value="2"/>
</dbReference>
<dbReference type="Pfam" id="PF00028">
    <property type="entry name" value="Cadherin"/>
    <property type="match status" value="1"/>
</dbReference>
<proteinExistence type="predicted"/>
<dbReference type="PROSITE" id="PS50268">
    <property type="entry name" value="CADHERIN_2"/>
    <property type="match status" value="2"/>
</dbReference>
<feature type="domain" description="Cadherin" evidence="7">
    <location>
        <begin position="71"/>
        <end position="117"/>
    </location>
</feature>
<evidence type="ECO:0000313" key="9">
    <source>
        <dbReference type="Proteomes" id="UP001562425"/>
    </source>
</evidence>
<evidence type="ECO:0000256" key="2">
    <source>
        <dbReference type="ARBA" id="ARBA00022737"/>
    </source>
</evidence>
<evidence type="ECO:0000256" key="5">
    <source>
        <dbReference type="PROSITE-ProRule" id="PRU00043"/>
    </source>
</evidence>